<proteinExistence type="predicted"/>
<reference evidence="3" key="1">
    <citation type="submission" date="2020-04" db="EMBL/GenBank/DDBJ databases">
        <authorList>
            <person name="Alioto T."/>
            <person name="Alioto T."/>
            <person name="Gomez Garrido J."/>
        </authorList>
    </citation>
    <scope>NUCLEOTIDE SEQUENCE</scope>
    <source>
        <strain evidence="3">A484AB</strain>
    </source>
</reference>
<name>A0A7D9JAK5_PARCT</name>
<comment type="caution">
    <text evidence="3">The sequence shown here is derived from an EMBL/GenBank/DDBJ whole genome shotgun (WGS) entry which is preliminary data.</text>
</comment>
<organism evidence="3 4">
    <name type="scientific">Paramuricea clavata</name>
    <name type="common">Red gorgonian</name>
    <name type="synonym">Violescent sea-whip</name>
    <dbReference type="NCBI Taxonomy" id="317549"/>
    <lineage>
        <taxon>Eukaryota</taxon>
        <taxon>Metazoa</taxon>
        <taxon>Cnidaria</taxon>
        <taxon>Anthozoa</taxon>
        <taxon>Octocorallia</taxon>
        <taxon>Malacalcyonacea</taxon>
        <taxon>Plexauridae</taxon>
        <taxon>Paramuricea</taxon>
    </lineage>
</organism>
<protein>
    <recommendedName>
        <fullName evidence="2">THAP9-like helix-turn-helix domain-containing protein</fullName>
    </recommendedName>
</protein>
<sequence length="176" mass="20345">MPDVENQQEDINLTRTNIEGLPRAANHPHYCRPRSGDEESQENVDHPGTSDFASQTSPDLTSNTPRKKKIRRAYKYKKDQVQKLRKKLSFKKKSKKEKTLEEALAKLPDHMANFIREQIKLHSKKNHGRRYSAEMKTIALSLYHASGKAYRVLSKIFILPTKSSLKRYISKIPTKA</sequence>
<accession>A0A7D9JAK5</accession>
<evidence type="ECO:0000256" key="1">
    <source>
        <dbReference type="SAM" id="MobiDB-lite"/>
    </source>
</evidence>
<gene>
    <name evidence="3" type="ORF">PACLA_8A085957</name>
</gene>
<feature type="non-terminal residue" evidence="3">
    <location>
        <position position="1"/>
    </location>
</feature>
<dbReference type="Proteomes" id="UP001152795">
    <property type="component" value="Unassembled WGS sequence"/>
</dbReference>
<feature type="domain" description="THAP9-like helix-turn-helix" evidence="2">
    <location>
        <begin position="96"/>
        <end position="167"/>
    </location>
</feature>
<dbReference type="EMBL" id="CACRXK020013804">
    <property type="protein sequence ID" value="CAB4025750.1"/>
    <property type="molecule type" value="Genomic_DNA"/>
</dbReference>
<feature type="compositionally biased region" description="Polar residues" evidence="1">
    <location>
        <begin position="51"/>
        <end position="64"/>
    </location>
</feature>
<keyword evidence="4" id="KW-1185">Reference proteome</keyword>
<evidence type="ECO:0000313" key="3">
    <source>
        <dbReference type="EMBL" id="CAB4025750.1"/>
    </source>
</evidence>
<dbReference type="AlphaFoldDB" id="A0A7D9JAK5"/>
<evidence type="ECO:0000259" key="2">
    <source>
        <dbReference type="Pfam" id="PF12017"/>
    </source>
</evidence>
<feature type="region of interest" description="Disordered" evidence="1">
    <location>
        <begin position="1"/>
        <end position="76"/>
    </location>
</feature>
<evidence type="ECO:0000313" key="4">
    <source>
        <dbReference type="Proteomes" id="UP001152795"/>
    </source>
</evidence>
<feature type="compositionally biased region" description="Basic residues" evidence="1">
    <location>
        <begin position="65"/>
        <end position="75"/>
    </location>
</feature>
<dbReference type="InterPro" id="IPR021896">
    <property type="entry name" value="THAP9-like_HTH"/>
</dbReference>
<dbReference type="OrthoDB" id="6627680at2759"/>
<dbReference type="Pfam" id="PF12017">
    <property type="entry name" value="Tnp_P_element"/>
    <property type="match status" value="1"/>
</dbReference>